<evidence type="ECO:0000313" key="2">
    <source>
        <dbReference type="Proteomes" id="UP001331761"/>
    </source>
</evidence>
<name>A0AAN8FND8_TRICO</name>
<comment type="caution">
    <text evidence="1">The sequence shown here is derived from an EMBL/GenBank/DDBJ whole genome shotgun (WGS) entry which is preliminary data.</text>
</comment>
<dbReference type="Proteomes" id="UP001331761">
    <property type="component" value="Unassembled WGS sequence"/>
</dbReference>
<organism evidence="1 2">
    <name type="scientific">Trichostrongylus colubriformis</name>
    <name type="common">Black scour worm</name>
    <dbReference type="NCBI Taxonomy" id="6319"/>
    <lineage>
        <taxon>Eukaryota</taxon>
        <taxon>Metazoa</taxon>
        <taxon>Ecdysozoa</taxon>
        <taxon>Nematoda</taxon>
        <taxon>Chromadorea</taxon>
        <taxon>Rhabditida</taxon>
        <taxon>Rhabditina</taxon>
        <taxon>Rhabditomorpha</taxon>
        <taxon>Strongyloidea</taxon>
        <taxon>Trichostrongylidae</taxon>
        <taxon>Trichostrongylus</taxon>
    </lineage>
</organism>
<proteinExistence type="predicted"/>
<sequence>MMLNNCDAMDPKRPVTLIRKTDSVANERQFDSTAAIDTIEKLRYILHQLNSGQLPLEDLKRNID</sequence>
<gene>
    <name evidence="1" type="ORF">GCK32_012202</name>
</gene>
<reference evidence="1 2" key="1">
    <citation type="submission" date="2019-10" db="EMBL/GenBank/DDBJ databases">
        <title>Assembly and Annotation for the nematode Trichostrongylus colubriformis.</title>
        <authorList>
            <person name="Martin J."/>
        </authorList>
    </citation>
    <scope>NUCLEOTIDE SEQUENCE [LARGE SCALE GENOMIC DNA]</scope>
    <source>
        <strain evidence="1">G859</strain>
        <tissue evidence="1">Whole worm</tissue>
    </source>
</reference>
<feature type="non-terminal residue" evidence="1">
    <location>
        <position position="64"/>
    </location>
</feature>
<dbReference type="EMBL" id="WIXE01015838">
    <property type="protein sequence ID" value="KAK5973150.1"/>
    <property type="molecule type" value="Genomic_DNA"/>
</dbReference>
<dbReference type="AlphaFoldDB" id="A0AAN8FND8"/>
<protein>
    <submittedName>
        <fullName evidence="1">Uncharacterized protein</fullName>
    </submittedName>
</protein>
<keyword evidence="2" id="KW-1185">Reference proteome</keyword>
<evidence type="ECO:0000313" key="1">
    <source>
        <dbReference type="EMBL" id="KAK5973150.1"/>
    </source>
</evidence>
<accession>A0AAN8FND8</accession>